<evidence type="ECO:0000256" key="1">
    <source>
        <dbReference type="SAM" id="SignalP"/>
    </source>
</evidence>
<comment type="caution">
    <text evidence="2">The sequence shown here is derived from an EMBL/GenBank/DDBJ whole genome shotgun (WGS) entry which is preliminary data.</text>
</comment>
<keyword evidence="1" id="KW-0732">Signal</keyword>
<feature type="signal peptide" evidence="1">
    <location>
        <begin position="1"/>
        <end position="24"/>
    </location>
</feature>
<feature type="chain" id="PRO_5019142727" evidence="1">
    <location>
        <begin position="25"/>
        <end position="113"/>
    </location>
</feature>
<evidence type="ECO:0000313" key="2">
    <source>
        <dbReference type="EMBL" id="RRT85191.1"/>
    </source>
</evidence>
<dbReference type="Proteomes" id="UP000287651">
    <property type="component" value="Unassembled WGS sequence"/>
</dbReference>
<protein>
    <submittedName>
        <fullName evidence="2">Uncharacterized protein</fullName>
    </submittedName>
</protein>
<evidence type="ECO:0000313" key="3">
    <source>
        <dbReference type="Proteomes" id="UP000287651"/>
    </source>
</evidence>
<proteinExistence type="predicted"/>
<name>A0A427B9N1_ENSVE</name>
<sequence length="113" mass="12783">RKDQNCFCFLKFSLPLLFWKGVAAEDATLEVRFVHLDEPEGRRSFSPNNQKVRQCLLNFYVNAHIYWCIFSSRGAEPKQLAFSTALGISLGLFPICGMEKESLAALTGFNNDS</sequence>
<reference evidence="2 3" key="1">
    <citation type="journal article" date="2014" name="Agronomy (Basel)">
        <title>A Draft Genome Sequence for Ensete ventricosum, the Drought-Tolerant Tree Against Hunger.</title>
        <authorList>
            <person name="Harrison J."/>
            <person name="Moore K.A."/>
            <person name="Paszkiewicz K."/>
            <person name="Jones T."/>
            <person name="Grant M."/>
            <person name="Ambacheew D."/>
            <person name="Muzemil S."/>
            <person name="Studholme D.J."/>
        </authorList>
    </citation>
    <scope>NUCLEOTIDE SEQUENCE [LARGE SCALE GENOMIC DNA]</scope>
</reference>
<feature type="non-terminal residue" evidence="2">
    <location>
        <position position="1"/>
    </location>
</feature>
<organism evidence="2 3">
    <name type="scientific">Ensete ventricosum</name>
    <name type="common">Abyssinian banana</name>
    <name type="synonym">Musa ensete</name>
    <dbReference type="NCBI Taxonomy" id="4639"/>
    <lineage>
        <taxon>Eukaryota</taxon>
        <taxon>Viridiplantae</taxon>
        <taxon>Streptophyta</taxon>
        <taxon>Embryophyta</taxon>
        <taxon>Tracheophyta</taxon>
        <taxon>Spermatophyta</taxon>
        <taxon>Magnoliopsida</taxon>
        <taxon>Liliopsida</taxon>
        <taxon>Zingiberales</taxon>
        <taxon>Musaceae</taxon>
        <taxon>Ensete</taxon>
    </lineage>
</organism>
<accession>A0A427B9N1</accession>
<dbReference type="AlphaFoldDB" id="A0A427B9N1"/>
<gene>
    <name evidence="2" type="ORF">B296_00008849</name>
</gene>
<dbReference type="EMBL" id="AMZH03000160">
    <property type="protein sequence ID" value="RRT85191.1"/>
    <property type="molecule type" value="Genomic_DNA"/>
</dbReference>